<accession>A0A8J4D961</accession>
<reference evidence="9" key="1">
    <citation type="journal article" date="2021" name="Proc. Natl. Acad. Sci. U.S.A.">
        <title>Three genomes in the algal genus Volvox reveal the fate of a haploid sex-determining region after a transition to homothallism.</title>
        <authorList>
            <person name="Yamamoto K."/>
            <person name="Hamaji T."/>
            <person name="Kawai-Toyooka H."/>
            <person name="Matsuzaki R."/>
            <person name="Takahashi F."/>
            <person name="Nishimura Y."/>
            <person name="Kawachi M."/>
            <person name="Noguchi H."/>
            <person name="Minakuchi Y."/>
            <person name="Umen J.G."/>
            <person name="Toyoda A."/>
            <person name="Nozaki H."/>
        </authorList>
    </citation>
    <scope>NUCLEOTIDE SEQUENCE</scope>
    <source>
        <strain evidence="9">NIES-3785</strain>
        <strain evidence="8">NIES-3786</strain>
    </source>
</reference>
<dbReference type="FunFam" id="3.60.15.10:FF:000144">
    <property type="entry name" value="Predicted protein"/>
    <property type="match status" value="1"/>
</dbReference>
<dbReference type="Pfam" id="PF07522">
    <property type="entry name" value="DRMBL"/>
    <property type="match status" value="1"/>
</dbReference>
<comment type="subcellular location">
    <subcellularLocation>
        <location evidence="1">Nucleus</location>
    </subcellularLocation>
</comment>
<keyword evidence="3" id="KW-0227">DNA damage</keyword>
<evidence type="ECO:0000259" key="7">
    <source>
        <dbReference type="Pfam" id="PF07522"/>
    </source>
</evidence>
<evidence type="ECO:0000256" key="6">
    <source>
        <dbReference type="SAM" id="MobiDB-lite"/>
    </source>
</evidence>
<dbReference type="PANTHER" id="PTHR23240">
    <property type="entry name" value="DNA CROSS-LINK REPAIR PROTEIN PSO2/SNM1-RELATED"/>
    <property type="match status" value="1"/>
</dbReference>
<dbReference type="InterPro" id="IPR036866">
    <property type="entry name" value="RibonucZ/Hydroxyglut_hydro"/>
</dbReference>
<dbReference type="GO" id="GO:0035312">
    <property type="term" value="F:5'-3' DNA exonuclease activity"/>
    <property type="evidence" value="ECO:0007669"/>
    <property type="project" value="TreeGrafter"/>
</dbReference>
<comment type="caution">
    <text evidence="9">The sequence shown here is derived from an EMBL/GenBank/DDBJ whole genome shotgun (WGS) entry which is preliminary data.</text>
</comment>
<feature type="region of interest" description="Disordered" evidence="6">
    <location>
        <begin position="505"/>
        <end position="564"/>
    </location>
</feature>
<comment type="similarity">
    <text evidence="2">Belongs to the DNA repair metallo-beta-lactamase (DRMBL) family.</text>
</comment>
<keyword evidence="11" id="KW-1185">Reference proteome</keyword>
<dbReference type="InterPro" id="IPR011084">
    <property type="entry name" value="DRMBL"/>
</dbReference>
<dbReference type="Gene3D" id="3.40.50.12650">
    <property type="match status" value="1"/>
</dbReference>
<organism evidence="9 10">
    <name type="scientific">Volvox reticuliferus</name>
    <dbReference type="NCBI Taxonomy" id="1737510"/>
    <lineage>
        <taxon>Eukaryota</taxon>
        <taxon>Viridiplantae</taxon>
        <taxon>Chlorophyta</taxon>
        <taxon>core chlorophytes</taxon>
        <taxon>Chlorophyceae</taxon>
        <taxon>CS clade</taxon>
        <taxon>Chlamydomonadales</taxon>
        <taxon>Volvocaceae</taxon>
        <taxon>Volvox</taxon>
    </lineage>
</organism>
<feature type="compositionally biased region" description="Basic and acidic residues" evidence="6">
    <location>
        <begin position="512"/>
        <end position="523"/>
    </location>
</feature>
<evidence type="ECO:0000256" key="1">
    <source>
        <dbReference type="ARBA" id="ARBA00004123"/>
    </source>
</evidence>
<evidence type="ECO:0000313" key="11">
    <source>
        <dbReference type="Proteomes" id="UP000747110"/>
    </source>
</evidence>
<dbReference type="GO" id="GO:0003684">
    <property type="term" value="F:damaged DNA binding"/>
    <property type="evidence" value="ECO:0007669"/>
    <property type="project" value="TreeGrafter"/>
</dbReference>
<feature type="domain" description="DNA repair metallo-beta-lactamase" evidence="7">
    <location>
        <begin position="310"/>
        <end position="407"/>
    </location>
</feature>
<evidence type="ECO:0000256" key="2">
    <source>
        <dbReference type="ARBA" id="ARBA00010304"/>
    </source>
</evidence>
<dbReference type="Proteomes" id="UP000747110">
    <property type="component" value="Unassembled WGS sequence"/>
</dbReference>
<dbReference type="SUPFAM" id="SSF56281">
    <property type="entry name" value="Metallo-hydrolase/oxidoreductase"/>
    <property type="match status" value="1"/>
</dbReference>
<evidence type="ECO:0000256" key="3">
    <source>
        <dbReference type="ARBA" id="ARBA00022763"/>
    </source>
</evidence>
<evidence type="ECO:0000256" key="4">
    <source>
        <dbReference type="ARBA" id="ARBA00023204"/>
    </source>
</evidence>
<dbReference type="EMBL" id="BNCQ01000005">
    <property type="protein sequence ID" value="GIL98094.1"/>
    <property type="molecule type" value="Genomic_DNA"/>
</dbReference>
<sequence>MASQVERIKWVPGTNFLVDGFAFKNIRCSHYFLTHFHSDHTVGLNKSFNGGVIYCSHITARLLAHDMGIRPQLVKPLALGTAVIIEGVRVTPLDANHCPGSVMFLFEVPISAADKSQSLTATSPATRVGNPGFPADPPPTGSRLTRAASGASATVVASNGEAKDVEAGSTGDGKALSSRAARRDFSIASECGGRAAATTHNILHTGDCRWQRWMRDQPGLGGVRVDTVIMDTTYAAPKHILPPQEDAIAMMVQVMRNALAEEPQTVFVVAAYHIGKERAFLGAAQQLCVRVWCSPAKRAVLRLLSLPSELMALLVDNPREATVHVTGWGLRPADLQAHLERHPGVWKQAIGIRPTGWTLRRSGGMSVWREGNVAVFGVPYSEHSSWTDLCDLVSQLRPREIIPTVNAATPAQRRALVDRFAHLMDLSADRSRLDVYLDRGVRVDGGGDAVTDTQGQGVCSSNSNDGNGAAAAGTRAASAAPRLVDLGTVNLAEQECILAELKHRHRALHRRQQQEHGMPDQKPKQRRGKRKSPYSEDDPGPKLGNAADKGPRLSELRQPVSERSAGTIATAWGSSVNPRPGASLALKGLKLSPGQVQSSAAAASSHAAGVSWGQQSPCGICRSTPAPCNTAGQRRGSNWRRHGGRTDLLIDVIDLSLEEDDGGDDNGATTMEPDGVTMGMSHWEQLGLGGRIVTQVSTGDLQAAGTEALTAAMSSRGKQPAGQATGAAPLAPALQSSIRRFFSPVNHVSLGILGIGDGSLCVQEV</sequence>
<proteinExistence type="inferred from homology"/>
<gene>
    <name evidence="8" type="ORF">Vretifemale_1135</name>
    <name evidence="9" type="ORF">Vretimale_3538</name>
</gene>
<dbReference type="GO" id="GO:0005634">
    <property type="term" value="C:nucleus"/>
    <property type="evidence" value="ECO:0007669"/>
    <property type="project" value="UniProtKB-SubCell"/>
</dbReference>
<evidence type="ECO:0000313" key="10">
    <source>
        <dbReference type="Proteomes" id="UP000722791"/>
    </source>
</evidence>
<feature type="compositionally biased region" description="Low complexity" evidence="6">
    <location>
        <begin position="449"/>
        <end position="471"/>
    </location>
</feature>
<evidence type="ECO:0000313" key="9">
    <source>
        <dbReference type="EMBL" id="GIL98094.1"/>
    </source>
</evidence>
<dbReference type="OrthoDB" id="370884at2759"/>
<evidence type="ECO:0000256" key="5">
    <source>
        <dbReference type="ARBA" id="ARBA00023242"/>
    </source>
</evidence>
<feature type="region of interest" description="Disordered" evidence="6">
    <location>
        <begin position="120"/>
        <end position="145"/>
    </location>
</feature>
<dbReference type="AlphaFoldDB" id="A0A8J4D961"/>
<keyword evidence="4" id="KW-0234">DNA repair</keyword>
<name>A0A8J4D961_9CHLO</name>
<dbReference type="Proteomes" id="UP000722791">
    <property type="component" value="Unassembled WGS sequence"/>
</dbReference>
<protein>
    <recommendedName>
        <fullName evidence="7">DNA repair metallo-beta-lactamase domain-containing protein</fullName>
    </recommendedName>
</protein>
<dbReference type="PANTHER" id="PTHR23240:SF35">
    <property type="entry name" value="DNA REPAIR METALLO-BETA-LACTAMASE FAMILY PROTEIN-RELATED"/>
    <property type="match status" value="1"/>
</dbReference>
<dbReference type="EMBL" id="BNCP01000002">
    <property type="protein sequence ID" value="GIL70371.1"/>
    <property type="molecule type" value="Genomic_DNA"/>
</dbReference>
<evidence type="ECO:0000313" key="8">
    <source>
        <dbReference type="EMBL" id="GIL70371.1"/>
    </source>
</evidence>
<dbReference type="Gene3D" id="3.60.15.10">
    <property type="entry name" value="Ribonuclease Z/Hydroxyacylglutathione hydrolase-like"/>
    <property type="match status" value="1"/>
</dbReference>
<keyword evidence="5" id="KW-0539">Nucleus</keyword>
<feature type="region of interest" description="Disordered" evidence="6">
    <location>
        <begin position="445"/>
        <end position="471"/>
    </location>
</feature>
<dbReference type="GO" id="GO:0036297">
    <property type="term" value="P:interstrand cross-link repair"/>
    <property type="evidence" value="ECO:0007669"/>
    <property type="project" value="TreeGrafter"/>
</dbReference>
<dbReference type="CDD" id="cd16273">
    <property type="entry name" value="SNM1A-1C-like_MBL-fold"/>
    <property type="match status" value="1"/>
</dbReference>
<dbReference type="GO" id="GO:0006303">
    <property type="term" value="P:double-strand break repair via nonhomologous end joining"/>
    <property type="evidence" value="ECO:0007669"/>
    <property type="project" value="TreeGrafter"/>
</dbReference>